<feature type="site" description="Important for catalytic activity" evidence="7">
    <location>
        <position position="218"/>
    </location>
</feature>
<feature type="binding site" evidence="6">
    <location>
        <position position="149"/>
    </location>
    <ligand>
        <name>Mg(2+)</name>
        <dbReference type="ChEBI" id="CHEBI:18420"/>
        <label>1</label>
    </ligand>
</feature>
<evidence type="ECO:0000256" key="3">
    <source>
        <dbReference type="ARBA" id="ARBA00022801"/>
    </source>
</evidence>
<dbReference type="GO" id="GO:0008311">
    <property type="term" value="F:double-stranded DNA 3'-5' DNA exonuclease activity"/>
    <property type="evidence" value="ECO:0007669"/>
    <property type="project" value="UniProtKB-EC"/>
</dbReference>
<feature type="binding site" evidence="6">
    <location>
        <position position="147"/>
    </location>
    <ligand>
        <name>Mg(2+)</name>
        <dbReference type="ChEBI" id="CHEBI:18420"/>
        <label>1</label>
    </ligand>
</feature>
<dbReference type="GO" id="GO:0006281">
    <property type="term" value="P:DNA repair"/>
    <property type="evidence" value="ECO:0007669"/>
    <property type="project" value="InterPro"/>
</dbReference>
<dbReference type="Pfam" id="PF03372">
    <property type="entry name" value="Exo_endo_phos"/>
    <property type="match status" value="1"/>
</dbReference>
<dbReference type="GO" id="GO:0046872">
    <property type="term" value="F:metal ion binding"/>
    <property type="evidence" value="ECO:0007669"/>
    <property type="project" value="UniProtKB-KW"/>
</dbReference>
<protein>
    <submittedName>
        <fullName evidence="9">Exodeoxyribonuclease III</fullName>
        <ecNumber evidence="9">3.1.11.2</ecNumber>
    </submittedName>
</protein>
<feature type="site" description="Interaction with DNA substrate" evidence="7">
    <location>
        <position position="248"/>
    </location>
</feature>
<comment type="similarity">
    <text evidence="1">Belongs to the DNA repair enzymes AP/ExoA family.</text>
</comment>
<dbReference type="InterPro" id="IPR037493">
    <property type="entry name" value="ExoIII-like"/>
</dbReference>
<gene>
    <name evidence="9" type="primary">xth</name>
    <name evidence="9" type="ORF">DJ018_02740</name>
</gene>
<feature type="active site" description="Proton acceptor" evidence="5">
    <location>
        <position position="248"/>
    </location>
</feature>
<dbReference type="OrthoDB" id="9803914at2"/>
<dbReference type="SUPFAM" id="SSF56219">
    <property type="entry name" value="DNase I-like"/>
    <property type="match status" value="1"/>
</dbReference>
<evidence type="ECO:0000256" key="1">
    <source>
        <dbReference type="ARBA" id="ARBA00007092"/>
    </source>
</evidence>
<feature type="binding site" evidence="6">
    <location>
        <position position="7"/>
    </location>
    <ligand>
        <name>Mg(2+)</name>
        <dbReference type="ChEBI" id="CHEBI:18420"/>
        <label>1</label>
    </ligand>
</feature>
<dbReference type="PROSITE" id="PS51435">
    <property type="entry name" value="AP_NUCLEASE_F1_4"/>
    <property type="match status" value="1"/>
</dbReference>
<feature type="binding site" evidence="6">
    <location>
        <position position="34"/>
    </location>
    <ligand>
        <name>Mg(2+)</name>
        <dbReference type="ChEBI" id="CHEBI:18420"/>
        <label>1</label>
    </ligand>
</feature>
<dbReference type="InterPro" id="IPR020847">
    <property type="entry name" value="AP_endonuclease_F1_BS"/>
</dbReference>
<sequence length="272" mass="30029">MKIATFNINNINKRLGNLLEWLAASQPDVVCLQELKSADGQFPAKALEAAGYGAVWRGERTYNGVAILARGAEPVLIRRALPGDPNDQQSRYIEAAVNGVVVGCLYLPNGNPQPGPKFAYKLAWFERLISHAAGLLALDVPVVLAGDYNVVPTDQDIYASRSWSKNALLQPQARQAYRRLLDQGWTDALRTLHPDAPIYTFWDYMRERWPRDAGLRLDHLLVSPTLKGRLVKAGVDRDVRGAENASDHAPAWIELTEPGAGRRSVSGRRAPS</sequence>
<dbReference type="EC" id="3.1.11.2" evidence="9"/>
<dbReference type="CDD" id="cd09086">
    <property type="entry name" value="ExoIII-like_AP-endo"/>
    <property type="match status" value="1"/>
</dbReference>
<dbReference type="RefSeq" id="WP_111513356.1">
    <property type="nucleotide sequence ID" value="NZ_QFYR01000001.1"/>
</dbReference>
<feature type="active site" evidence="5">
    <location>
        <position position="106"/>
    </location>
</feature>
<evidence type="ECO:0000256" key="2">
    <source>
        <dbReference type="ARBA" id="ARBA00022723"/>
    </source>
</evidence>
<dbReference type="InterPro" id="IPR005135">
    <property type="entry name" value="Endo/exonuclease/phosphatase"/>
</dbReference>
<feature type="binding site" evidence="6">
    <location>
        <position position="248"/>
    </location>
    <ligand>
        <name>Mg(2+)</name>
        <dbReference type="ChEBI" id="CHEBI:18420"/>
        <label>1</label>
    </ligand>
</feature>
<dbReference type="EMBL" id="QFYR01000001">
    <property type="protein sequence ID" value="RAK56904.1"/>
    <property type="molecule type" value="Genomic_DNA"/>
</dbReference>
<keyword evidence="6" id="KW-0464">Manganese</keyword>
<feature type="binding site" evidence="6">
    <location>
        <position position="247"/>
    </location>
    <ligand>
        <name>Mg(2+)</name>
        <dbReference type="ChEBI" id="CHEBI:18420"/>
        <label>1</label>
    </ligand>
</feature>
<evidence type="ECO:0000256" key="7">
    <source>
        <dbReference type="PIRSR" id="PIRSR604808-3"/>
    </source>
</evidence>
<dbReference type="NCBIfam" id="TIGR00195">
    <property type="entry name" value="exoDNase_III"/>
    <property type="match status" value="1"/>
</dbReference>
<evidence type="ECO:0000313" key="10">
    <source>
        <dbReference type="Proteomes" id="UP000249725"/>
    </source>
</evidence>
<accession>A0A328ATS1</accession>
<dbReference type="InterPro" id="IPR004808">
    <property type="entry name" value="AP_endonuc_1"/>
</dbReference>
<dbReference type="AlphaFoldDB" id="A0A328ATS1"/>
<feature type="site" description="Transition state stabilizer" evidence="7">
    <location>
        <position position="149"/>
    </location>
</feature>
<evidence type="ECO:0000256" key="4">
    <source>
        <dbReference type="ARBA" id="ARBA00022842"/>
    </source>
</evidence>
<reference evidence="10" key="1">
    <citation type="submission" date="2018-05" db="EMBL/GenBank/DDBJ databases">
        <authorList>
            <person name="Li X."/>
        </authorList>
    </citation>
    <scope>NUCLEOTIDE SEQUENCE [LARGE SCALE GENOMIC DNA]</scope>
    <source>
        <strain evidence="10">YIM 73061</strain>
    </source>
</reference>
<dbReference type="PROSITE" id="PS00726">
    <property type="entry name" value="AP_NUCLEASE_F1_1"/>
    <property type="match status" value="1"/>
</dbReference>
<evidence type="ECO:0000259" key="8">
    <source>
        <dbReference type="Pfam" id="PF03372"/>
    </source>
</evidence>
<feature type="domain" description="Endonuclease/exonuclease/phosphatase" evidence="8">
    <location>
        <begin position="4"/>
        <end position="248"/>
    </location>
</feature>
<comment type="cofactor">
    <cofactor evidence="6">
        <name>Mg(2+)</name>
        <dbReference type="ChEBI" id="CHEBI:18420"/>
    </cofactor>
    <cofactor evidence="6">
        <name>Mn(2+)</name>
        <dbReference type="ChEBI" id="CHEBI:29035"/>
    </cofactor>
    <text evidence="6">Probably binds two magnesium or manganese ions per subunit.</text>
</comment>
<dbReference type="NCBIfam" id="TIGR00633">
    <property type="entry name" value="xth"/>
    <property type="match status" value="1"/>
</dbReference>
<proteinExistence type="inferred from homology"/>
<dbReference type="InterPro" id="IPR036691">
    <property type="entry name" value="Endo/exonu/phosph_ase_sf"/>
</dbReference>
<keyword evidence="2 6" id="KW-0479">Metal-binding</keyword>
<keyword evidence="10" id="KW-1185">Reference proteome</keyword>
<keyword evidence="4 6" id="KW-0460">Magnesium</keyword>
<keyword evidence="3 9" id="KW-0378">Hydrolase</keyword>
<dbReference type="Proteomes" id="UP000249725">
    <property type="component" value="Unassembled WGS sequence"/>
</dbReference>
<evidence type="ECO:0000256" key="6">
    <source>
        <dbReference type="PIRSR" id="PIRSR604808-2"/>
    </source>
</evidence>
<dbReference type="Gene3D" id="3.60.10.10">
    <property type="entry name" value="Endonuclease/exonuclease/phosphatase"/>
    <property type="match status" value="1"/>
</dbReference>
<comment type="caution">
    <text evidence="9">The sequence shown here is derived from an EMBL/GenBank/DDBJ whole genome shotgun (WGS) entry which is preliminary data.</text>
</comment>
<dbReference type="GO" id="GO:0004519">
    <property type="term" value="F:endonuclease activity"/>
    <property type="evidence" value="ECO:0007669"/>
    <property type="project" value="InterPro"/>
</dbReference>
<dbReference type="GO" id="GO:0003677">
    <property type="term" value="F:DNA binding"/>
    <property type="evidence" value="ECO:0007669"/>
    <property type="project" value="InterPro"/>
</dbReference>
<evidence type="ECO:0000313" key="9">
    <source>
        <dbReference type="EMBL" id="RAK56904.1"/>
    </source>
</evidence>
<organism evidence="9 10">
    <name type="scientific">Phenylobacterium deserti</name>
    <dbReference type="NCBI Taxonomy" id="1914756"/>
    <lineage>
        <taxon>Bacteria</taxon>
        <taxon>Pseudomonadati</taxon>
        <taxon>Pseudomonadota</taxon>
        <taxon>Alphaproteobacteria</taxon>
        <taxon>Caulobacterales</taxon>
        <taxon>Caulobacteraceae</taxon>
        <taxon>Phenylobacterium</taxon>
    </lineage>
</organism>
<evidence type="ECO:0000256" key="5">
    <source>
        <dbReference type="PIRSR" id="PIRSR604808-1"/>
    </source>
</evidence>
<feature type="active site" description="Proton donor/acceptor" evidence="5">
    <location>
        <position position="147"/>
    </location>
</feature>
<dbReference type="PANTHER" id="PTHR43250">
    <property type="entry name" value="EXODEOXYRIBONUCLEASE III"/>
    <property type="match status" value="1"/>
</dbReference>
<name>A0A328ATS1_9CAUL</name>
<dbReference type="PANTHER" id="PTHR43250:SF1">
    <property type="entry name" value="EXODEOXYRIBONUCLEASE III"/>
    <property type="match status" value="1"/>
</dbReference>